<feature type="region of interest" description="Disordered" evidence="1">
    <location>
        <begin position="240"/>
        <end position="264"/>
    </location>
</feature>
<protein>
    <submittedName>
        <fullName evidence="2">Uncharacterized protein</fullName>
    </submittedName>
</protein>
<proteinExistence type="predicted"/>
<sequence length="378" mass="41469">MPPRKKRNPGRGIGYVDNLKGISRSVPPTYLAKEKVSEKANAIWCIHDIITLCNYLVAHIGTTGDTHKFRNNVLAGATDLLNSQIVVGGFKKVNGVQDKIRDILAIFTAVEYLWTHSGGHWNDQTDASIFTAEDEVVWSSIIIAKPDCFPFKTKGWDIYDNVLKLCPDKQKGDARYSAISGTFGVHVPNSTTSTTGPSSHADDLPPLSPPDAPSPSPDALVAWAGSVEWDESWMEHNLAAPQPPTESISAPVPASTPVHSVSHKRSDDLVLHSVKRAKVTPAECISNAVMHFSGVFGDSMSKLVPQLDPSPMQHRTAMATAREKETWLSLQNKVKLGNILKETKEVDAYMSWVEASSPEQKAYVAELLHLDEVDRIFL</sequence>
<dbReference type="AlphaFoldDB" id="A0A0W0FAR4"/>
<feature type="compositionally biased region" description="Pro residues" evidence="1">
    <location>
        <begin position="206"/>
        <end position="216"/>
    </location>
</feature>
<evidence type="ECO:0000256" key="1">
    <source>
        <dbReference type="SAM" id="MobiDB-lite"/>
    </source>
</evidence>
<dbReference type="EMBL" id="LATX01002176">
    <property type="protein sequence ID" value="KTB33398.1"/>
    <property type="molecule type" value="Genomic_DNA"/>
</dbReference>
<feature type="compositionally biased region" description="Low complexity" evidence="1">
    <location>
        <begin position="190"/>
        <end position="199"/>
    </location>
</feature>
<dbReference type="Proteomes" id="UP000054988">
    <property type="component" value="Unassembled WGS sequence"/>
</dbReference>
<reference evidence="2 3" key="1">
    <citation type="submission" date="2015-12" db="EMBL/GenBank/DDBJ databases">
        <title>Draft genome sequence of Moniliophthora roreri, the causal agent of frosty pod rot of cacao.</title>
        <authorList>
            <person name="Aime M.C."/>
            <person name="Diaz-Valderrama J.R."/>
            <person name="Kijpornyongpan T."/>
            <person name="Phillips-Mora W."/>
        </authorList>
    </citation>
    <scope>NUCLEOTIDE SEQUENCE [LARGE SCALE GENOMIC DNA]</scope>
    <source>
        <strain evidence="2 3">MCA 2952</strain>
    </source>
</reference>
<gene>
    <name evidence="2" type="ORF">WG66_14016</name>
</gene>
<evidence type="ECO:0000313" key="2">
    <source>
        <dbReference type="EMBL" id="KTB33398.1"/>
    </source>
</evidence>
<evidence type="ECO:0000313" key="3">
    <source>
        <dbReference type="Proteomes" id="UP000054988"/>
    </source>
</evidence>
<feature type="region of interest" description="Disordered" evidence="1">
    <location>
        <begin position="187"/>
        <end position="218"/>
    </location>
</feature>
<comment type="caution">
    <text evidence="2">The sequence shown here is derived from an EMBL/GenBank/DDBJ whole genome shotgun (WGS) entry which is preliminary data.</text>
</comment>
<organism evidence="2 3">
    <name type="scientific">Moniliophthora roreri</name>
    <name type="common">Frosty pod rot fungus</name>
    <name type="synonym">Monilia roreri</name>
    <dbReference type="NCBI Taxonomy" id="221103"/>
    <lineage>
        <taxon>Eukaryota</taxon>
        <taxon>Fungi</taxon>
        <taxon>Dikarya</taxon>
        <taxon>Basidiomycota</taxon>
        <taxon>Agaricomycotina</taxon>
        <taxon>Agaricomycetes</taxon>
        <taxon>Agaricomycetidae</taxon>
        <taxon>Agaricales</taxon>
        <taxon>Marasmiineae</taxon>
        <taxon>Marasmiaceae</taxon>
        <taxon>Moniliophthora</taxon>
    </lineage>
</organism>
<accession>A0A0W0FAR4</accession>
<name>A0A0W0FAR4_MONRR</name>